<dbReference type="Proteomes" id="UP000002745">
    <property type="component" value="Chromosome"/>
</dbReference>
<sequence>MNTHAYFSQFITLHMQETGLSKVSTVKAMGYSNIAKGLRRLDALLQNDLSLAIALKSEIATAFSISETEVQDAIRESIRLKTQTDWQEYVEHFKPHAIVKTEYNRPQQITIAGLVGASKFKTISLVEQSSPITFVVQVLKVLPEGVPTFGRTVGFYINYAPERCVEFNILGEPVAMDDEAIQVEQVTIKV</sequence>
<protein>
    <submittedName>
        <fullName evidence="1">Uncharacterized protein</fullName>
    </submittedName>
</protein>
<keyword evidence="2" id="KW-1185">Reference proteome</keyword>
<accession>C6XR29</accession>
<proteinExistence type="predicted"/>
<evidence type="ECO:0000313" key="1">
    <source>
        <dbReference type="EMBL" id="ACT60560.1"/>
    </source>
</evidence>
<dbReference type="OrthoDB" id="7986537at2"/>
<gene>
    <name evidence="1" type="ordered locus">Hbal_2889</name>
</gene>
<dbReference type="HOGENOM" id="CLU_1426216_0_0_5"/>
<name>C6XR29_HIRBI</name>
<evidence type="ECO:0000313" key="2">
    <source>
        <dbReference type="Proteomes" id="UP000002745"/>
    </source>
</evidence>
<dbReference type="EMBL" id="CP001678">
    <property type="protein sequence ID" value="ACT60560.1"/>
    <property type="molecule type" value="Genomic_DNA"/>
</dbReference>
<reference evidence="2" key="1">
    <citation type="journal article" date="2011" name="J. Bacteriol.">
        <title>Genome sequences of eight morphologically diverse alphaproteobacteria.</title>
        <authorList>
            <consortium name="US DOE Joint Genome Institute"/>
            <person name="Brown P.J."/>
            <person name="Kysela D.T."/>
            <person name="Buechlein A."/>
            <person name="Hemmerich C."/>
            <person name="Brun Y.V."/>
        </authorList>
    </citation>
    <scope>NUCLEOTIDE SEQUENCE [LARGE SCALE GENOMIC DNA]</scope>
    <source>
        <strain evidence="2">ATCC 49814 / DSM 5838 / IFAM 1418</strain>
    </source>
</reference>
<dbReference type="AlphaFoldDB" id="C6XR29"/>
<organism evidence="1 2">
    <name type="scientific">Hirschia baltica (strain ATCC 49814 / DSM 5838 / IFAM 1418)</name>
    <dbReference type="NCBI Taxonomy" id="582402"/>
    <lineage>
        <taxon>Bacteria</taxon>
        <taxon>Pseudomonadati</taxon>
        <taxon>Pseudomonadota</taxon>
        <taxon>Alphaproteobacteria</taxon>
        <taxon>Hyphomonadales</taxon>
        <taxon>Hyphomonadaceae</taxon>
        <taxon>Hirschia</taxon>
    </lineage>
</organism>
<dbReference type="RefSeq" id="WP_015828710.1">
    <property type="nucleotide sequence ID" value="NC_012982.1"/>
</dbReference>
<dbReference type="eggNOG" id="ENOG50337QM">
    <property type="taxonomic scope" value="Bacteria"/>
</dbReference>
<dbReference type="KEGG" id="hba:Hbal_2889"/>